<dbReference type="AlphaFoldDB" id="A0A162IDH9"/>
<dbReference type="InterPro" id="IPR050203">
    <property type="entry name" value="Trp-tRNA_synthetase"/>
</dbReference>
<accession>A0A162IDH9</accession>
<dbReference type="Pfam" id="PF00579">
    <property type="entry name" value="tRNA-synt_1b"/>
    <property type="match status" value="1"/>
</dbReference>
<evidence type="ECO:0000256" key="5">
    <source>
        <dbReference type="ARBA" id="ARBA00022840"/>
    </source>
</evidence>
<evidence type="ECO:0000256" key="7">
    <source>
        <dbReference type="ARBA" id="ARBA00023146"/>
    </source>
</evidence>
<dbReference type="STRING" id="1081102.A0A162IDH9"/>
<dbReference type="InterPro" id="IPR002305">
    <property type="entry name" value="aa-tRNA-synth_Ic"/>
</dbReference>
<evidence type="ECO:0000256" key="1">
    <source>
        <dbReference type="ARBA" id="ARBA00005594"/>
    </source>
</evidence>
<dbReference type="GO" id="GO:0005524">
    <property type="term" value="F:ATP binding"/>
    <property type="evidence" value="ECO:0007669"/>
    <property type="project" value="UniProtKB-KW"/>
</dbReference>
<dbReference type="Proteomes" id="UP000076874">
    <property type="component" value="Unassembled WGS sequence"/>
</dbReference>
<reference evidence="11 12" key="1">
    <citation type="journal article" date="2016" name="Genome Biol. Evol.">
        <title>Divergent and convergent evolution of fungal pathogenicity.</title>
        <authorList>
            <person name="Shang Y."/>
            <person name="Xiao G."/>
            <person name="Zheng P."/>
            <person name="Cen K."/>
            <person name="Zhan S."/>
            <person name="Wang C."/>
        </authorList>
    </citation>
    <scope>NUCLEOTIDE SEQUENCE [LARGE SCALE GENOMIC DNA]</scope>
    <source>
        <strain evidence="11 12">RCEF 264</strain>
    </source>
</reference>
<feature type="region of interest" description="Disordered" evidence="10">
    <location>
        <begin position="1"/>
        <end position="67"/>
    </location>
</feature>
<evidence type="ECO:0000256" key="2">
    <source>
        <dbReference type="ARBA" id="ARBA00013161"/>
    </source>
</evidence>
<dbReference type="NCBIfam" id="TIGR00233">
    <property type="entry name" value="trpS"/>
    <property type="match status" value="1"/>
</dbReference>
<dbReference type="GO" id="GO:0070183">
    <property type="term" value="P:mitochondrial tryptophanyl-tRNA aminoacylation"/>
    <property type="evidence" value="ECO:0007669"/>
    <property type="project" value="EnsemblFungi"/>
</dbReference>
<keyword evidence="12" id="KW-1185">Reference proteome</keyword>
<dbReference type="OrthoDB" id="15808at2759"/>
<keyword evidence="5 9" id="KW-0067">ATP-binding</keyword>
<dbReference type="InterPro" id="IPR014729">
    <property type="entry name" value="Rossmann-like_a/b/a_fold"/>
</dbReference>
<evidence type="ECO:0000256" key="4">
    <source>
        <dbReference type="ARBA" id="ARBA00022741"/>
    </source>
</evidence>
<dbReference type="EMBL" id="AZHD01000019">
    <property type="protein sequence ID" value="OAA55605.1"/>
    <property type="molecule type" value="Genomic_DNA"/>
</dbReference>
<evidence type="ECO:0000256" key="3">
    <source>
        <dbReference type="ARBA" id="ARBA00022598"/>
    </source>
</evidence>
<comment type="similarity">
    <text evidence="1 9">Belongs to the class-I aminoacyl-tRNA synthetase family.</text>
</comment>
<dbReference type="InterPro" id="IPR001412">
    <property type="entry name" value="aa-tRNA-synth_I_CS"/>
</dbReference>
<dbReference type="CDD" id="cd00806">
    <property type="entry name" value="TrpRS_core"/>
    <property type="match status" value="1"/>
</dbReference>
<dbReference type="InterPro" id="IPR002306">
    <property type="entry name" value="Trp-tRNA-ligase"/>
</dbReference>
<keyword evidence="7 9" id="KW-0030">Aminoacyl-tRNA synthetase</keyword>
<name>A0A162IDH9_9HYPO</name>
<comment type="caution">
    <text evidence="11">The sequence shown here is derived from an EMBL/GenBank/DDBJ whole genome shotgun (WGS) entry which is preliminary data.</text>
</comment>
<dbReference type="PROSITE" id="PS00178">
    <property type="entry name" value="AA_TRNA_LIGASE_I"/>
    <property type="match status" value="1"/>
</dbReference>
<evidence type="ECO:0000313" key="12">
    <source>
        <dbReference type="Proteomes" id="UP000076874"/>
    </source>
</evidence>
<dbReference type="Gene3D" id="1.10.240.10">
    <property type="entry name" value="Tyrosyl-Transfer RNA Synthetase"/>
    <property type="match status" value="1"/>
</dbReference>
<feature type="compositionally biased region" description="Low complexity" evidence="10">
    <location>
        <begin position="35"/>
        <end position="47"/>
    </location>
</feature>
<evidence type="ECO:0000313" key="11">
    <source>
        <dbReference type="EMBL" id="OAA55605.1"/>
    </source>
</evidence>
<dbReference type="PANTHER" id="PTHR43766:SF1">
    <property type="entry name" value="TRYPTOPHAN--TRNA LIGASE, MITOCHONDRIAL"/>
    <property type="match status" value="1"/>
</dbReference>
<keyword evidence="3 9" id="KW-0436">Ligase</keyword>
<feature type="compositionally biased region" description="Pro residues" evidence="10">
    <location>
        <begin position="54"/>
        <end position="65"/>
    </location>
</feature>
<organism evidence="11 12">
    <name type="scientific">Niveomyces insectorum RCEF 264</name>
    <dbReference type="NCBI Taxonomy" id="1081102"/>
    <lineage>
        <taxon>Eukaryota</taxon>
        <taxon>Fungi</taxon>
        <taxon>Dikarya</taxon>
        <taxon>Ascomycota</taxon>
        <taxon>Pezizomycotina</taxon>
        <taxon>Sordariomycetes</taxon>
        <taxon>Hypocreomycetidae</taxon>
        <taxon>Hypocreales</taxon>
        <taxon>Cordycipitaceae</taxon>
        <taxon>Niveomyces</taxon>
    </lineage>
</organism>
<dbReference type="PRINTS" id="PR01039">
    <property type="entry name" value="TRNASYNTHTRP"/>
</dbReference>
<dbReference type="GO" id="GO:0005759">
    <property type="term" value="C:mitochondrial matrix"/>
    <property type="evidence" value="ECO:0007669"/>
    <property type="project" value="TreeGrafter"/>
</dbReference>
<evidence type="ECO:0000256" key="8">
    <source>
        <dbReference type="ARBA" id="ARBA00030268"/>
    </source>
</evidence>
<dbReference type="Gene3D" id="3.40.50.620">
    <property type="entry name" value="HUPs"/>
    <property type="match status" value="1"/>
</dbReference>
<evidence type="ECO:0000256" key="9">
    <source>
        <dbReference type="RuleBase" id="RU363036"/>
    </source>
</evidence>
<dbReference type="PANTHER" id="PTHR43766">
    <property type="entry name" value="TRYPTOPHAN--TRNA LIGASE, MITOCHONDRIAL"/>
    <property type="match status" value="1"/>
</dbReference>
<evidence type="ECO:0000256" key="6">
    <source>
        <dbReference type="ARBA" id="ARBA00022917"/>
    </source>
</evidence>
<dbReference type="SUPFAM" id="SSF52374">
    <property type="entry name" value="Nucleotidylyl transferase"/>
    <property type="match status" value="1"/>
</dbReference>
<dbReference type="GO" id="GO:0004830">
    <property type="term" value="F:tryptophan-tRNA ligase activity"/>
    <property type="evidence" value="ECO:0007669"/>
    <property type="project" value="UniProtKB-EC"/>
</dbReference>
<gene>
    <name evidence="11" type="ORF">SPI_08289</name>
</gene>
<protein>
    <recommendedName>
        <fullName evidence="2">tryptophan--tRNA ligase</fullName>
        <ecNumber evidence="2">6.1.1.2</ecNumber>
    </recommendedName>
    <alternativeName>
        <fullName evidence="8">Tryptophanyl-tRNA synthetase</fullName>
    </alternativeName>
</protein>
<keyword evidence="6 9" id="KW-0648">Protein biosynthesis</keyword>
<sequence length="452" mass="47763">MRCTQPLRAGAQACQAWTPRRAPPRSRPVAPSPLSPSWSCRRCFSATARRRRPQQPPPPPAPPLPNAVTAPPGAVVFSGIQPTGVPHLGNYLGALQRWVELQDKFTADATGNSNRGGGGTRLYYSVVDLHALTSVQAGAAGTAGGDALRQHRRKTLAALLAIGLDPERCVLFYQSAVPAHAELMWLLSCTASVGYLSRMTQWKSKLHLADDASFADERARAALKLGLFSYPVLQAADVLVHRATHVPVGADQCQHLEFARECAAGFNHVHGPLLVAPTTLLSPARRVMSLQQPTQKMSKSHADARSRILLTDTAEAATAKIMAARTDSTNAVTYDALQRPGVANLLEILALVGEEGSGGSSGGSAGADGEDNNTAAAAAALAAELEGQPLRVLKERVAAAVVRRLAGVRARFVDVLERDGGAYLDRVADHGAHKARANAAETMDAVRTALGL</sequence>
<proteinExistence type="inferred from homology"/>
<keyword evidence="4 9" id="KW-0547">Nucleotide-binding</keyword>
<evidence type="ECO:0000256" key="10">
    <source>
        <dbReference type="SAM" id="MobiDB-lite"/>
    </source>
</evidence>
<dbReference type="EC" id="6.1.1.2" evidence="2"/>